<dbReference type="Proteomes" id="UP000265515">
    <property type="component" value="Unassembled WGS sequence"/>
</dbReference>
<gene>
    <name evidence="2" type="ORF">CBR_g31311</name>
</gene>
<accession>A0A388LEM0</accession>
<keyword evidence="3" id="KW-1185">Reference proteome</keyword>
<name>A0A388LEM0_CHABU</name>
<organism evidence="2 3">
    <name type="scientific">Chara braunii</name>
    <name type="common">Braun's stonewort</name>
    <dbReference type="NCBI Taxonomy" id="69332"/>
    <lineage>
        <taxon>Eukaryota</taxon>
        <taxon>Viridiplantae</taxon>
        <taxon>Streptophyta</taxon>
        <taxon>Charophyceae</taxon>
        <taxon>Charales</taxon>
        <taxon>Characeae</taxon>
        <taxon>Chara</taxon>
    </lineage>
</organism>
<reference evidence="2 3" key="1">
    <citation type="journal article" date="2018" name="Cell">
        <title>The Chara Genome: Secondary Complexity and Implications for Plant Terrestrialization.</title>
        <authorList>
            <person name="Nishiyama T."/>
            <person name="Sakayama H."/>
            <person name="Vries J.D."/>
            <person name="Buschmann H."/>
            <person name="Saint-Marcoux D."/>
            <person name="Ullrich K.K."/>
            <person name="Haas F.B."/>
            <person name="Vanderstraeten L."/>
            <person name="Becker D."/>
            <person name="Lang D."/>
            <person name="Vosolsobe S."/>
            <person name="Rombauts S."/>
            <person name="Wilhelmsson P.K.I."/>
            <person name="Janitza P."/>
            <person name="Kern R."/>
            <person name="Heyl A."/>
            <person name="Rumpler F."/>
            <person name="Villalobos L.I.A.C."/>
            <person name="Clay J.M."/>
            <person name="Skokan R."/>
            <person name="Toyoda A."/>
            <person name="Suzuki Y."/>
            <person name="Kagoshima H."/>
            <person name="Schijlen E."/>
            <person name="Tajeshwar N."/>
            <person name="Catarino B."/>
            <person name="Hetherington A.J."/>
            <person name="Saltykova A."/>
            <person name="Bonnot C."/>
            <person name="Breuninger H."/>
            <person name="Symeonidi A."/>
            <person name="Radhakrishnan G.V."/>
            <person name="Van Nieuwerburgh F."/>
            <person name="Deforce D."/>
            <person name="Chang C."/>
            <person name="Karol K.G."/>
            <person name="Hedrich R."/>
            <person name="Ulvskov P."/>
            <person name="Glockner G."/>
            <person name="Delwiche C.F."/>
            <person name="Petrasek J."/>
            <person name="Van de Peer Y."/>
            <person name="Friml J."/>
            <person name="Beilby M."/>
            <person name="Dolan L."/>
            <person name="Kohara Y."/>
            <person name="Sugano S."/>
            <person name="Fujiyama A."/>
            <person name="Delaux P.-M."/>
            <person name="Quint M."/>
            <person name="TheiBen G."/>
            <person name="Hagemann M."/>
            <person name="Harholt J."/>
            <person name="Dunand C."/>
            <person name="Zachgo S."/>
            <person name="Langdale J."/>
            <person name="Maumus F."/>
            <person name="Straeten D.V.D."/>
            <person name="Gould S.B."/>
            <person name="Rensing S.A."/>
        </authorList>
    </citation>
    <scope>NUCLEOTIDE SEQUENCE [LARGE SCALE GENOMIC DNA]</scope>
    <source>
        <strain evidence="2 3">S276</strain>
    </source>
</reference>
<dbReference type="Gramene" id="GBG80756">
    <property type="protein sequence ID" value="GBG80756"/>
    <property type="gene ID" value="CBR_g31311"/>
</dbReference>
<proteinExistence type="predicted"/>
<dbReference type="AlphaFoldDB" id="A0A388LEM0"/>
<sequence>MMMNLAFAVGGGVGDWSTVVPRPVVDVYGEEVGEVLVRALEKMSVMDKGMSSNLVFDAELSKLRILDRVNGMLLPLERANIFRNWTGEKLRASFEREHRLGSSKGLDVLFEFFNRNAFCVVEKLSSRGRIWVVERGMVERMLDHWILGEPIAGFAVAKKFGKSVDELVEGELVLVKESCEAESKAWKGKGRWEFVAVGLIIAFAGSSRKEVVSGLLKGMKAIEWEGFGILQVIMLIKKTLKEAKKEERETIRMEDLFKFGEGTWITNLGCKRLGKDFNSIFAGGGGANLNFVVSWRSVTERPVPNERPIFIPLQTPSEQEEEDHGGSCRRRQISEHFCSPPRKLSPPNSPPESGRYLDVS</sequence>
<feature type="region of interest" description="Disordered" evidence="1">
    <location>
        <begin position="307"/>
        <end position="360"/>
    </location>
</feature>
<evidence type="ECO:0000313" key="3">
    <source>
        <dbReference type="Proteomes" id="UP000265515"/>
    </source>
</evidence>
<comment type="caution">
    <text evidence="2">The sequence shown here is derived from an EMBL/GenBank/DDBJ whole genome shotgun (WGS) entry which is preliminary data.</text>
</comment>
<protein>
    <submittedName>
        <fullName evidence="2">Uncharacterized protein</fullName>
    </submittedName>
</protein>
<evidence type="ECO:0000313" key="2">
    <source>
        <dbReference type="EMBL" id="GBG80756.1"/>
    </source>
</evidence>
<evidence type="ECO:0000256" key="1">
    <source>
        <dbReference type="SAM" id="MobiDB-lite"/>
    </source>
</evidence>
<dbReference type="EMBL" id="BFEA01000355">
    <property type="protein sequence ID" value="GBG80756.1"/>
    <property type="molecule type" value="Genomic_DNA"/>
</dbReference>